<evidence type="ECO:0000313" key="3">
    <source>
        <dbReference type="EMBL" id="MEE2037662.1"/>
    </source>
</evidence>
<keyword evidence="2" id="KW-0560">Oxidoreductase</keyword>
<gene>
    <name evidence="3" type="ORF">Q8791_10570</name>
</gene>
<accession>A0ABU7K7X9</accession>
<dbReference type="SUPFAM" id="SSF51735">
    <property type="entry name" value="NAD(P)-binding Rossmann-fold domains"/>
    <property type="match status" value="1"/>
</dbReference>
<dbReference type="PANTHER" id="PTHR43477:SF1">
    <property type="entry name" value="DIHYDROANTICAPSIN 7-DEHYDROGENASE"/>
    <property type="match status" value="1"/>
</dbReference>
<comment type="caution">
    <text evidence="3">The sequence shown here is derived from an EMBL/GenBank/DDBJ whole genome shotgun (WGS) entry which is preliminary data.</text>
</comment>
<dbReference type="RefSeq" id="WP_330091457.1">
    <property type="nucleotide sequence ID" value="NZ_JAUZMY010000008.1"/>
</dbReference>
<protein>
    <submittedName>
        <fullName evidence="3">SDR family oxidoreductase</fullName>
    </submittedName>
</protein>
<dbReference type="InterPro" id="IPR051122">
    <property type="entry name" value="SDR_DHRS6-like"/>
</dbReference>
<evidence type="ECO:0000256" key="1">
    <source>
        <dbReference type="ARBA" id="ARBA00006484"/>
    </source>
</evidence>
<organism evidence="3 4">
    <name type="scientific">Nocardiopsis codii</name>
    <dbReference type="NCBI Taxonomy" id="3065942"/>
    <lineage>
        <taxon>Bacteria</taxon>
        <taxon>Bacillati</taxon>
        <taxon>Actinomycetota</taxon>
        <taxon>Actinomycetes</taxon>
        <taxon>Streptosporangiales</taxon>
        <taxon>Nocardiopsidaceae</taxon>
        <taxon>Nocardiopsis</taxon>
    </lineage>
</organism>
<dbReference type="InterPro" id="IPR036291">
    <property type="entry name" value="NAD(P)-bd_dom_sf"/>
</dbReference>
<dbReference type="Pfam" id="PF13561">
    <property type="entry name" value="adh_short_C2"/>
    <property type="match status" value="1"/>
</dbReference>
<sequence>MNDVLVIIGAGGMGEAIARRCASGRHVLLADVDRDLLAQVAERLRGDGFDVSAHPVDVSSAPSVTRLAVAAAELGPITAAVHTAGLSPAQASADAILRVDLLGVAHFLDAFAGVISPGGAGVVIASMAGALSAGRLPAEIEAALATTPTDRLMSLSLLQDEALSDPGAAYSLAKRANQLRVQAAGLAWGARGARVNSISPGVISTPMGQQELAGESGTQIRALLAGSAARRPGTPSDIAAAAAFLIGPDAAYVTGTDLLVDGGAVAGVRNGALQTGPAR</sequence>
<evidence type="ECO:0000313" key="4">
    <source>
        <dbReference type="Proteomes" id="UP001356095"/>
    </source>
</evidence>
<dbReference type="PRINTS" id="PR00081">
    <property type="entry name" value="GDHRDH"/>
</dbReference>
<dbReference type="NCBIfam" id="NF005395">
    <property type="entry name" value="PRK06940.1"/>
    <property type="match status" value="1"/>
</dbReference>
<dbReference type="InterPro" id="IPR002347">
    <property type="entry name" value="SDR_fam"/>
</dbReference>
<name>A0ABU7K7X9_9ACTN</name>
<dbReference type="EMBL" id="JAUZMY010000008">
    <property type="protein sequence ID" value="MEE2037662.1"/>
    <property type="molecule type" value="Genomic_DNA"/>
</dbReference>
<keyword evidence="4" id="KW-1185">Reference proteome</keyword>
<dbReference type="Proteomes" id="UP001356095">
    <property type="component" value="Unassembled WGS sequence"/>
</dbReference>
<dbReference type="Gene3D" id="3.40.50.720">
    <property type="entry name" value="NAD(P)-binding Rossmann-like Domain"/>
    <property type="match status" value="1"/>
</dbReference>
<dbReference type="PANTHER" id="PTHR43477">
    <property type="entry name" value="DIHYDROANTICAPSIN 7-DEHYDROGENASE"/>
    <property type="match status" value="1"/>
</dbReference>
<comment type="similarity">
    <text evidence="1">Belongs to the short-chain dehydrogenases/reductases (SDR) family.</text>
</comment>
<dbReference type="CDD" id="cd05233">
    <property type="entry name" value="SDR_c"/>
    <property type="match status" value="1"/>
</dbReference>
<dbReference type="Pfam" id="PF00106">
    <property type="entry name" value="adh_short"/>
    <property type="match status" value="1"/>
</dbReference>
<reference evidence="3 4" key="1">
    <citation type="submission" date="2023-08" db="EMBL/GenBank/DDBJ databases">
        <authorList>
            <person name="Girao M."/>
            <person name="Carvalho M.F."/>
        </authorList>
    </citation>
    <scope>NUCLEOTIDE SEQUENCE [LARGE SCALE GENOMIC DNA]</scope>
    <source>
        <strain evidence="3 4">CT-R113</strain>
    </source>
</reference>
<proteinExistence type="inferred from homology"/>
<evidence type="ECO:0000256" key="2">
    <source>
        <dbReference type="ARBA" id="ARBA00023002"/>
    </source>
</evidence>